<dbReference type="InterPro" id="IPR013573">
    <property type="entry name" value="Tscrpt_reg_YcdC_C"/>
</dbReference>
<dbReference type="Proteomes" id="UP000218731">
    <property type="component" value="Chromosome 1"/>
</dbReference>
<sequence length="236" mass="26318">MYAQPDLPHTTSEGADATFGSVDHALGNPGIRRKNHKLILQAASEAFAVTGFTATHSHEIAERAGLPKANLYYYFQTKENLYVQVLMSFIEPLVRASAALRKSDDPIVGLRAYVKARIRIIREHPFSAAVFSQELLSGGKRLPEVCKSMLQEEARRNVACLRNWIEDGRLAPCDPEHLMIFIWSATRTYTNLAWQMSQLRGVAIPDKLDFDRATRTVTQMVLGGVLPVKQTAVTPP</sequence>
<name>A0A1L7NBJ7_PSEPU</name>
<dbReference type="Gene3D" id="1.10.357.10">
    <property type="entry name" value="Tetracycline Repressor, domain 2"/>
    <property type="match status" value="1"/>
</dbReference>
<dbReference type="SUPFAM" id="SSF48498">
    <property type="entry name" value="Tetracyclin repressor-like, C-terminal domain"/>
    <property type="match status" value="1"/>
</dbReference>
<keyword evidence="1 2" id="KW-0238">DNA-binding</keyword>
<feature type="DNA-binding region" description="H-T-H motif" evidence="2">
    <location>
        <begin position="56"/>
        <end position="75"/>
    </location>
</feature>
<dbReference type="Pfam" id="PF00440">
    <property type="entry name" value="TetR_N"/>
    <property type="match status" value="1"/>
</dbReference>
<evidence type="ECO:0000313" key="4">
    <source>
        <dbReference type="EMBL" id="BAW22831.1"/>
    </source>
</evidence>
<dbReference type="InterPro" id="IPR001647">
    <property type="entry name" value="HTH_TetR"/>
</dbReference>
<dbReference type="GO" id="GO:0003700">
    <property type="term" value="F:DNA-binding transcription factor activity"/>
    <property type="evidence" value="ECO:0007669"/>
    <property type="project" value="TreeGrafter"/>
</dbReference>
<organism evidence="4 5">
    <name type="scientific">Pseudomonas putida</name>
    <name type="common">Arthrobacter siderocapsulatus</name>
    <dbReference type="NCBI Taxonomy" id="303"/>
    <lineage>
        <taxon>Bacteria</taxon>
        <taxon>Pseudomonadati</taxon>
        <taxon>Pseudomonadota</taxon>
        <taxon>Gammaproteobacteria</taxon>
        <taxon>Pseudomonadales</taxon>
        <taxon>Pseudomonadaceae</taxon>
        <taxon>Pseudomonas</taxon>
    </lineage>
</organism>
<evidence type="ECO:0000313" key="5">
    <source>
        <dbReference type="Proteomes" id="UP000218731"/>
    </source>
</evidence>
<accession>A0A1L7NBJ7</accession>
<reference evidence="4 5" key="1">
    <citation type="submission" date="2015-11" db="EMBL/GenBank/DDBJ databases">
        <title>Complete genome sequencing of a biphenyl-degrading bacterium, Pseudomonas putida KF715 (=NBRC110667).</title>
        <authorList>
            <person name="Suenaga H."/>
            <person name="Fujihara N."/>
            <person name="Watanabe T."/>
            <person name="Hirose J."/>
            <person name="Kimura N."/>
            <person name="Yamazoe A."/>
            <person name="Hosoyama A."/>
            <person name="Shimodaira J."/>
            <person name="Furukawa K."/>
        </authorList>
    </citation>
    <scope>NUCLEOTIDE SEQUENCE [LARGE SCALE GENOMIC DNA]</scope>
    <source>
        <strain evidence="4 5">KF715</strain>
    </source>
</reference>
<dbReference type="GO" id="GO:0000976">
    <property type="term" value="F:transcription cis-regulatory region binding"/>
    <property type="evidence" value="ECO:0007669"/>
    <property type="project" value="TreeGrafter"/>
</dbReference>
<dbReference type="SUPFAM" id="SSF46689">
    <property type="entry name" value="Homeodomain-like"/>
    <property type="match status" value="1"/>
</dbReference>
<proteinExistence type="predicted"/>
<gene>
    <name evidence="4" type="ORF">KF715C_ch22580</name>
</gene>
<feature type="domain" description="HTH tetR-type" evidence="3">
    <location>
        <begin position="33"/>
        <end position="93"/>
    </location>
</feature>
<dbReference type="PANTHER" id="PTHR30055">
    <property type="entry name" value="HTH-TYPE TRANSCRIPTIONAL REGULATOR RUTR"/>
    <property type="match status" value="1"/>
</dbReference>
<dbReference type="InterPro" id="IPR036271">
    <property type="entry name" value="Tet_transcr_reg_TetR-rel_C_sf"/>
</dbReference>
<dbReference type="PROSITE" id="PS50977">
    <property type="entry name" value="HTH_TETR_2"/>
    <property type="match status" value="1"/>
</dbReference>
<dbReference type="Pfam" id="PF08362">
    <property type="entry name" value="TetR_C_3"/>
    <property type="match status" value="1"/>
</dbReference>
<dbReference type="AlphaFoldDB" id="A0A1L7NBJ7"/>
<evidence type="ECO:0000256" key="2">
    <source>
        <dbReference type="PROSITE-ProRule" id="PRU00335"/>
    </source>
</evidence>
<evidence type="ECO:0000259" key="3">
    <source>
        <dbReference type="PROSITE" id="PS50977"/>
    </source>
</evidence>
<dbReference type="Gene3D" id="1.10.10.60">
    <property type="entry name" value="Homeodomain-like"/>
    <property type="match status" value="1"/>
</dbReference>
<dbReference type="InterPro" id="IPR050109">
    <property type="entry name" value="HTH-type_TetR-like_transc_reg"/>
</dbReference>
<dbReference type="RefSeq" id="WP_096425942.1">
    <property type="nucleotide sequence ID" value="NZ_AP015029.1"/>
</dbReference>
<protein>
    <submittedName>
        <fullName evidence="4">TetR family transcriptional regulator</fullName>
    </submittedName>
</protein>
<dbReference type="PRINTS" id="PR00455">
    <property type="entry name" value="HTHTETR"/>
</dbReference>
<evidence type="ECO:0000256" key="1">
    <source>
        <dbReference type="ARBA" id="ARBA00023125"/>
    </source>
</evidence>
<dbReference type="EMBL" id="AP015029">
    <property type="protein sequence ID" value="BAW22831.1"/>
    <property type="molecule type" value="Genomic_DNA"/>
</dbReference>
<dbReference type="PANTHER" id="PTHR30055:SF196">
    <property type="entry name" value="HTH-TYPE TRANSCRIPTIONAL REGULATOR RUTR"/>
    <property type="match status" value="1"/>
</dbReference>
<dbReference type="GO" id="GO:0045892">
    <property type="term" value="P:negative regulation of DNA-templated transcription"/>
    <property type="evidence" value="ECO:0007669"/>
    <property type="project" value="InterPro"/>
</dbReference>
<dbReference type="InterPro" id="IPR009057">
    <property type="entry name" value="Homeodomain-like_sf"/>
</dbReference>